<accession>A0A949TT00</accession>
<name>A0A949TT00_9CLOT</name>
<gene>
    <name evidence="1" type="ORF">I6U48_23980</name>
</gene>
<dbReference type="EMBL" id="JAEEGC010000142">
    <property type="protein sequence ID" value="MBV7275957.1"/>
    <property type="molecule type" value="Genomic_DNA"/>
</dbReference>
<keyword evidence="2" id="KW-1185">Reference proteome</keyword>
<dbReference type="Proteomes" id="UP000694308">
    <property type="component" value="Unassembled WGS sequence"/>
</dbReference>
<organism evidence="1 2">
    <name type="scientific">Clostridium thailandense</name>
    <dbReference type="NCBI Taxonomy" id="2794346"/>
    <lineage>
        <taxon>Bacteria</taxon>
        <taxon>Bacillati</taxon>
        <taxon>Bacillota</taxon>
        <taxon>Clostridia</taxon>
        <taxon>Eubacteriales</taxon>
        <taxon>Clostridiaceae</taxon>
        <taxon>Clostridium</taxon>
    </lineage>
</organism>
<reference evidence="1" key="1">
    <citation type="submission" date="2020-12" db="EMBL/GenBank/DDBJ databases">
        <title>Clostridium thailandense sp. nov., a novel acetogenic bacterium isolated from peat land soil in Thailand.</title>
        <authorList>
            <person name="Chaikitkaew S."/>
            <person name="Birkeland N.K."/>
        </authorList>
    </citation>
    <scope>NUCLEOTIDE SEQUENCE</scope>
    <source>
        <strain evidence="1">PL3</strain>
    </source>
</reference>
<dbReference type="RefSeq" id="WP_218323003.1">
    <property type="nucleotide sequence ID" value="NZ_JAEEGC010000142.1"/>
</dbReference>
<protein>
    <submittedName>
        <fullName evidence="1">Uncharacterized protein</fullName>
    </submittedName>
</protein>
<dbReference type="AlphaFoldDB" id="A0A949TT00"/>
<evidence type="ECO:0000313" key="1">
    <source>
        <dbReference type="EMBL" id="MBV7275957.1"/>
    </source>
</evidence>
<proteinExistence type="predicted"/>
<evidence type="ECO:0000313" key="2">
    <source>
        <dbReference type="Proteomes" id="UP000694308"/>
    </source>
</evidence>
<sequence>MNNVVLKVGKLQFPQSVTKLKTFGILKNLGIKIPVELETKIDESEKLKYIITLIETWNTNECN</sequence>
<comment type="caution">
    <text evidence="1">The sequence shown here is derived from an EMBL/GenBank/DDBJ whole genome shotgun (WGS) entry which is preliminary data.</text>
</comment>